<organism evidence="1 2">
    <name type="scientific">Ectopseudomonas toyotomiensis</name>
    <dbReference type="NCBI Taxonomy" id="554344"/>
    <lineage>
        <taxon>Bacteria</taxon>
        <taxon>Pseudomonadati</taxon>
        <taxon>Pseudomonadota</taxon>
        <taxon>Gammaproteobacteria</taxon>
        <taxon>Pseudomonadales</taxon>
        <taxon>Pseudomonadaceae</taxon>
        <taxon>Ectopseudomonas</taxon>
    </lineage>
</organism>
<proteinExistence type="predicted"/>
<comment type="caution">
    <text evidence="1">The sequence shown here is derived from an EMBL/GenBank/DDBJ whole genome shotgun (WGS) entry which is preliminary data.</text>
</comment>
<protein>
    <submittedName>
        <fullName evidence="1">Uncharacterized protein</fullName>
    </submittedName>
</protein>
<dbReference type="AlphaFoldDB" id="A0AA42IMD4"/>
<dbReference type="RefSeq" id="WP_279837001.1">
    <property type="nucleotide sequence ID" value="NZ_JAOCDH010000014.1"/>
</dbReference>
<reference evidence="1" key="1">
    <citation type="submission" date="2022-09" db="EMBL/GenBank/DDBJ databases">
        <title>Intensive care unit water sources are persistently colonized with multi-drug resistant bacteria and are the site of extensive horizontal gene transfer of antibiotic resistance genes.</title>
        <authorList>
            <person name="Diorio-Toth L."/>
        </authorList>
    </citation>
    <scope>NUCLEOTIDE SEQUENCE</scope>
    <source>
        <strain evidence="1">GD03863</strain>
    </source>
</reference>
<evidence type="ECO:0000313" key="1">
    <source>
        <dbReference type="EMBL" id="MDH0702446.1"/>
    </source>
</evidence>
<evidence type="ECO:0000313" key="2">
    <source>
        <dbReference type="Proteomes" id="UP001161137"/>
    </source>
</evidence>
<dbReference type="EMBL" id="JAOCDH010000014">
    <property type="protein sequence ID" value="MDH0702446.1"/>
    <property type="molecule type" value="Genomic_DNA"/>
</dbReference>
<dbReference type="Proteomes" id="UP001161137">
    <property type="component" value="Unassembled WGS sequence"/>
</dbReference>
<accession>A0AA42IMD4</accession>
<sequence length="78" mass="8308">MATINPWKRFTQLLPGGQRTVGEVLSVNTASGTSTLELRNGVQITARGVDVAAGLRAFVRDGEITGPAPELPQYDIEV</sequence>
<name>A0AA42IMD4_9GAMM</name>
<gene>
    <name evidence="1" type="ORF">N5D41_13245</name>
</gene>